<evidence type="ECO:0000313" key="3">
    <source>
        <dbReference type="Proteomes" id="UP000214365"/>
    </source>
</evidence>
<dbReference type="Pfam" id="PF11807">
    <property type="entry name" value="UstYa"/>
    <property type="match status" value="1"/>
</dbReference>
<protein>
    <submittedName>
        <fullName evidence="2">Uncharacterized protein</fullName>
    </submittedName>
</protein>
<dbReference type="PANTHER" id="PTHR33365:SF6">
    <property type="entry name" value="OXIDASE USTYA"/>
    <property type="match status" value="1"/>
</dbReference>
<dbReference type="GeneID" id="31008552"/>
<proteinExistence type="inferred from homology"/>
<comment type="similarity">
    <text evidence="1">Belongs to the ustYa family.</text>
</comment>
<reference evidence="2" key="1">
    <citation type="submission" date="2015-06" db="EMBL/GenBank/DDBJ databases">
        <title>Talaromyces atroroseus IBT 11181 draft genome.</title>
        <authorList>
            <person name="Rasmussen K.B."/>
            <person name="Rasmussen S."/>
            <person name="Petersen B."/>
            <person name="Sicheritz-Ponten T."/>
            <person name="Mortensen U.H."/>
            <person name="Thrane U."/>
        </authorList>
    </citation>
    <scope>NUCLEOTIDE SEQUENCE [LARGE SCALE GENOMIC DNA]</scope>
    <source>
        <strain evidence="2">IBT 11181</strain>
    </source>
</reference>
<dbReference type="RefSeq" id="XP_020116117.1">
    <property type="nucleotide sequence ID" value="XM_020263700.1"/>
</dbReference>
<dbReference type="STRING" id="1441469.A0A225AM45"/>
<sequence length="193" mass="22133">MHDWSTCDVPVAPPSGFGSSANQTQRDALWWSLDTSRGFVALDKNQLNLKSSEAFPWDETRSVYLVNAFHGLYCLRVIYIYLRQLQNQEDLRYDFNHVLHCLDSLRADVLCAADDTPIAVGNQPNDDPQLQVQTRKCRDWGHLEEFVTMNSACFQGHEPDEPGYQTIEEWQHCPKDSPYWATVQQYLSESGSS</sequence>
<dbReference type="Proteomes" id="UP000214365">
    <property type="component" value="Unassembled WGS sequence"/>
</dbReference>
<accession>A0A225AM45</accession>
<keyword evidence="3" id="KW-1185">Reference proteome</keyword>
<dbReference type="GO" id="GO:0043386">
    <property type="term" value="P:mycotoxin biosynthetic process"/>
    <property type="evidence" value="ECO:0007669"/>
    <property type="project" value="InterPro"/>
</dbReference>
<dbReference type="EMBL" id="LFMY01000016">
    <property type="protein sequence ID" value="OKL55996.1"/>
    <property type="molecule type" value="Genomic_DNA"/>
</dbReference>
<evidence type="ECO:0000256" key="1">
    <source>
        <dbReference type="ARBA" id="ARBA00035112"/>
    </source>
</evidence>
<comment type="caution">
    <text evidence="2">The sequence shown here is derived from an EMBL/GenBank/DDBJ whole genome shotgun (WGS) entry which is preliminary data.</text>
</comment>
<dbReference type="PANTHER" id="PTHR33365">
    <property type="entry name" value="YALI0B05434P"/>
    <property type="match status" value="1"/>
</dbReference>
<dbReference type="AlphaFoldDB" id="A0A225AM45"/>
<evidence type="ECO:0000313" key="2">
    <source>
        <dbReference type="EMBL" id="OKL55996.1"/>
    </source>
</evidence>
<organism evidence="2 3">
    <name type="scientific">Talaromyces atroroseus</name>
    <dbReference type="NCBI Taxonomy" id="1441469"/>
    <lineage>
        <taxon>Eukaryota</taxon>
        <taxon>Fungi</taxon>
        <taxon>Dikarya</taxon>
        <taxon>Ascomycota</taxon>
        <taxon>Pezizomycotina</taxon>
        <taxon>Eurotiomycetes</taxon>
        <taxon>Eurotiomycetidae</taxon>
        <taxon>Eurotiales</taxon>
        <taxon>Trichocomaceae</taxon>
        <taxon>Talaromyces</taxon>
        <taxon>Talaromyces sect. Trachyspermi</taxon>
    </lineage>
</organism>
<gene>
    <name evidence="2" type="ORF">UA08_08796</name>
</gene>
<dbReference type="InterPro" id="IPR021765">
    <property type="entry name" value="UstYa-like"/>
</dbReference>
<dbReference type="OrthoDB" id="3687641at2759"/>
<name>A0A225AM45_TALAT</name>